<dbReference type="PANTHER" id="PTHR47737:SF1">
    <property type="entry name" value="GLYCINE BETAINE_PROLINE BETAINE TRANSPORT SYSTEM PERMEASE PROTEIN PROW"/>
    <property type="match status" value="1"/>
</dbReference>
<dbReference type="GO" id="GO:0031460">
    <property type="term" value="P:glycine betaine transport"/>
    <property type="evidence" value="ECO:0007669"/>
    <property type="project" value="TreeGrafter"/>
</dbReference>
<feature type="transmembrane region" description="Helical" evidence="7">
    <location>
        <begin position="252"/>
        <end position="269"/>
    </location>
</feature>
<dbReference type="OrthoDB" id="9815258at2"/>
<feature type="transmembrane region" description="Helical" evidence="7">
    <location>
        <begin position="48"/>
        <end position="67"/>
    </location>
</feature>
<dbReference type="RefSeq" id="WP_126009940.1">
    <property type="nucleotide sequence ID" value="NZ_CP032509.1"/>
</dbReference>
<name>A0A3Q8XQC7_9HYPH</name>
<dbReference type="InterPro" id="IPR000515">
    <property type="entry name" value="MetI-like"/>
</dbReference>
<evidence type="ECO:0000313" key="9">
    <source>
        <dbReference type="EMBL" id="AZN71630.1"/>
    </source>
</evidence>
<dbReference type="FunFam" id="1.10.3720.10:FF:000001">
    <property type="entry name" value="Glycine betaine ABC transporter, permease"/>
    <property type="match status" value="1"/>
</dbReference>
<dbReference type="EMBL" id="CP032509">
    <property type="protein sequence ID" value="AZN71630.1"/>
    <property type="molecule type" value="Genomic_DNA"/>
</dbReference>
<dbReference type="Pfam" id="PF00528">
    <property type="entry name" value="BPD_transp_1"/>
    <property type="match status" value="1"/>
</dbReference>
<accession>A0A3Q8XQC7</accession>
<dbReference type="Proteomes" id="UP000268192">
    <property type="component" value="Chromosome"/>
</dbReference>
<dbReference type="AlphaFoldDB" id="A0A3Q8XQC7"/>
<comment type="similarity">
    <text evidence="7">Belongs to the binding-protein-dependent transport system permease family.</text>
</comment>
<evidence type="ECO:0000256" key="7">
    <source>
        <dbReference type="RuleBase" id="RU363032"/>
    </source>
</evidence>
<dbReference type="PANTHER" id="PTHR47737">
    <property type="entry name" value="GLYCINE BETAINE/PROLINE BETAINE TRANSPORT SYSTEM PERMEASE PROTEIN PROW"/>
    <property type="match status" value="1"/>
</dbReference>
<keyword evidence="2 7" id="KW-0813">Transport</keyword>
<reference evidence="9 10" key="1">
    <citation type="submission" date="2018-09" db="EMBL/GenBank/DDBJ databases">
        <title>Marinorhizobium profundi gen. nov., sp. nov., isolated from a deep-sea sediment sample from the New Britain Trench and proposal of Marinorhizobiaceae fam. nov. in the order Rhizobiales of the class Alphaproteobacteria.</title>
        <authorList>
            <person name="Cao J."/>
        </authorList>
    </citation>
    <scope>NUCLEOTIDE SEQUENCE [LARGE SCALE GENOMIC DNA]</scope>
    <source>
        <strain evidence="9 10">WS11</strain>
    </source>
</reference>
<proteinExistence type="inferred from homology"/>
<keyword evidence="4 7" id="KW-0812">Transmembrane</keyword>
<keyword evidence="5 7" id="KW-1133">Transmembrane helix</keyword>
<dbReference type="SUPFAM" id="SSF161098">
    <property type="entry name" value="MetI-like"/>
    <property type="match status" value="1"/>
</dbReference>
<dbReference type="Gene3D" id="1.10.3720.10">
    <property type="entry name" value="MetI-like"/>
    <property type="match status" value="1"/>
</dbReference>
<protein>
    <submittedName>
        <fullName evidence="9">Proline/glycine betaine ABC transporter permease</fullName>
    </submittedName>
</protein>
<dbReference type="GO" id="GO:0015226">
    <property type="term" value="F:carnitine transmembrane transporter activity"/>
    <property type="evidence" value="ECO:0007669"/>
    <property type="project" value="TreeGrafter"/>
</dbReference>
<dbReference type="CDD" id="cd06261">
    <property type="entry name" value="TM_PBP2"/>
    <property type="match status" value="1"/>
</dbReference>
<dbReference type="GO" id="GO:0043190">
    <property type="term" value="C:ATP-binding cassette (ABC) transporter complex"/>
    <property type="evidence" value="ECO:0007669"/>
    <property type="project" value="TreeGrafter"/>
</dbReference>
<feature type="transmembrane region" description="Helical" evidence="7">
    <location>
        <begin position="221"/>
        <end position="240"/>
    </location>
</feature>
<evidence type="ECO:0000256" key="1">
    <source>
        <dbReference type="ARBA" id="ARBA00004651"/>
    </source>
</evidence>
<evidence type="ECO:0000259" key="8">
    <source>
        <dbReference type="PROSITE" id="PS50928"/>
    </source>
</evidence>
<feature type="domain" description="ABC transmembrane type-1" evidence="8">
    <location>
        <begin position="94"/>
        <end position="273"/>
    </location>
</feature>
<feature type="transmembrane region" description="Helical" evidence="7">
    <location>
        <begin position="141"/>
        <end position="169"/>
    </location>
</feature>
<keyword evidence="6 7" id="KW-0472">Membrane</keyword>
<dbReference type="GO" id="GO:0005275">
    <property type="term" value="F:amine transmembrane transporter activity"/>
    <property type="evidence" value="ECO:0007669"/>
    <property type="project" value="TreeGrafter"/>
</dbReference>
<gene>
    <name evidence="9" type="ORF">D5400_10395</name>
</gene>
<feature type="transmembrane region" description="Helical" evidence="7">
    <location>
        <begin position="74"/>
        <end position="92"/>
    </location>
</feature>
<evidence type="ECO:0000256" key="6">
    <source>
        <dbReference type="ARBA" id="ARBA00023136"/>
    </source>
</evidence>
<dbReference type="GO" id="GO:0015871">
    <property type="term" value="P:choline transport"/>
    <property type="evidence" value="ECO:0007669"/>
    <property type="project" value="TreeGrafter"/>
</dbReference>
<dbReference type="InterPro" id="IPR035906">
    <property type="entry name" value="MetI-like_sf"/>
</dbReference>
<keyword evidence="3" id="KW-1003">Cell membrane</keyword>
<evidence type="ECO:0000256" key="2">
    <source>
        <dbReference type="ARBA" id="ARBA00022448"/>
    </source>
</evidence>
<feature type="transmembrane region" description="Helical" evidence="7">
    <location>
        <begin position="98"/>
        <end position="120"/>
    </location>
</feature>
<organism evidence="9 10">
    <name type="scientific">Georhizobium profundi</name>
    <dbReference type="NCBI Taxonomy" id="2341112"/>
    <lineage>
        <taxon>Bacteria</taxon>
        <taxon>Pseudomonadati</taxon>
        <taxon>Pseudomonadota</taxon>
        <taxon>Alphaproteobacteria</taxon>
        <taxon>Hyphomicrobiales</taxon>
        <taxon>Rhizobiaceae</taxon>
        <taxon>Georhizobium</taxon>
    </lineage>
</organism>
<evidence type="ECO:0000256" key="5">
    <source>
        <dbReference type="ARBA" id="ARBA00022989"/>
    </source>
</evidence>
<keyword evidence="10" id="KW-1185">Reference proteome</keyword>
<comment type="subcellular location">
    <subcellularLocation>
        <location evidence="1 7">Cell membrane</location>
        <topology evidence="1 7">Multi-pass membrane protein</topology>
    </subcellularLocation>
</comment>
<sequence length="310" mass="33147">MFSPSDLFEIPFGDWVDSAVKDWLVPNFRPFFRSLQAPISFVLDGLDGFLNAMPMLVFTAILAFIAWRTAGRGVAIFTALALVFLDLIGVWGQTMTTLAMIVTAVFFCAVIGVPVGILAARSDRFLAILRPILDVMQTIPPFVYLVPIVMLFGVGTVPGVIATIIFALPPIVRLTNLGIRGVRADLVEAAYAFGSTPSQVLWEVQLPLAMRTIMAGLNQTLMMALSMAVIAALIGAGGLGLTVNTGLGRLDVGTAMEGGIGIVILAIILDRITQSFAERKAVATPSLAQTFRGFFKPSRMAARAADEKPA</sequence>
<evidence type="ECO:0000256" key="3">
    <source>
        <dbReference type="ARBA" id="ARBA00022475"/>
    </source>
</evidence>
<dbReference type="KEGG" id="abaw:D5400_10395"/>
<evidence type="ECO:0000313" key="10">
    <source>
        <dbReference type="Proteomes" id="UP000268192"/>
    </source>
</evidence>
<dbReference type="PROSITE" id="PS50928">
    <property type="entry name" value="ABC_TM1"/>
    <property type="match status" value="1"/>
</dbReference>
<evidence type="ECO:0000256" key="4">
    <source>
        <dbReference type="ARBA" id="ARBA00022692"/>
    </source>
</evidence>